<protein>
    <submittedName>
        <fullName evidence="2">Uncharacterized protein</fullName>
    </submittedName>
</protein>
<organism evidence="2 3">
    <name type="scientific">Allacma fusca</name>
    <dbReference type="NCBI Taxonomy" id="39272"/>
    <lineage>
        <taxon>Eukaryota</taxon>
        <taxon>Metazoa</taxon>
        <taxon>Ecdysozoa</taxon>
        <taxon>Arthropoda</taxon>
        <taxon>Hexapoda</taxon>
        <taxon>Collembola</taxon>
        <taxon>Symphypleona</taxon>
        <taxon>Sminthuridae</taxon>
        <taxon>Allacma</taxon>
    </lineage>
</organism>
<gene>
    <name evidence="2" type="ORF">AFUS01_LOCUS46069</name>
</gene>
<feature type="region of interest" description="Disordered" evidence="1">
    <location>
        <begin position="1"/>
        <end position="30"/>
    </location>
</feature>
<comment type="caution">
    <text evidence="2">The sequence shown here is derived from an EMBL/GenBank/DDBJ whole genome shotgun (WGS) entry which is preliminary data.</text>
</comment>
<evidence type="ECO:0000313" key="3">
    <source>
        <dbReference type="Proteomes" id="UP000708208"/>
    </source>
</evidence>
<reference evidence="2" key="1">
    <citation type="submission" date="2021-06" db="EMBL/GenBank/DDBJ databases">
        <authorList>
            <person name="Hodson N. C."/>
            <person name="Mongue J. A."/>
            <person name="Jaron S. K."/>
        </authorList>
    </citation>
    <scope>NUCLEOTIDE SEQUENCE</scope>
</reference>
<feature type="region of interest" description="Disordered" evidence="1">
    <location>
        <begin position="110"/>
        <end position="170"/>
    </location>
</feature>
<dbReference type="Proteomes" id="UP000708208">
    <property type="component" value="Unassembled WGS sequence"/>
</dbReference>
<name>A0A8J2PMU4_9HEXA</name>
<sequence>MAPERRSRHGRARHARGNGRRPSPQDTISGDSVRRVLDSYCPHCATDIRSAGPRRLTRCPNTALCGKPLPLEECCPHCAHYIRPGDNFCRVCRTNLRGVVRGRGGLYQQINRVPSPNRVSSPPRQQVQPDQDPGEDSDRWEPGFAEFPSDDDQHNTDSDNEEPGNPDFLAHGGGGGFLRIAVLDWCDYFSKVHQVSKSQSCLLSCLTSLNVNSV</sequence>
<feature type="compositionally biased region" description="Basic residues" evidence="1">
    <location>
        <begin position="1"/>
        <end position="19"/>
    </location>
</feature>
<dbReference type="OrthoDB" id="10435917at2759"/>
<feature type="compositionally biased region" description="Low complexity" evidence="1">
    <location>
        <begin position="111"/>
        <end position="131"/>
    </location>
</feature>
<feature type="non-terminal residue" evidence="2">
    <location>
        <position position="1"/>
    </location>
</feature>
<dbReference type="EMBL" id="CAJVCH010571188">
    <property type="protein sequence ID" value="CAG7836878.1"/>
    <property type="molecule type" value="Genomic_DNA"/>
</dbReference>
<accession>A0A8J2PMU4</accession>
<dbReference type="AlphaFoldDB" id="A0A8J2PMU4"/>
<evidence type="ECO:0000256" key="1">
    <source>
        <dbReference type="SAM" id="MobiDB-lite"/>
    </source>
</evidence>
<proteinExistence type="predicted"/>
<evidence type="ECO:0000313" key="2">
    <source>
        <dbReference type="EMBL" id="CAG7836878.1"/>
    </source>
</evidence>
<keyword evidence="3" id="KW-1185">Reference proteome</keyword>